<dbReference type="EMBL" id="CDMY01000290">
    <property type="protein sequence ID" value="CEL99860.1"/>
    <property type="molecule type" value="Genomic_DNA"/>
</dbReference>
<dbReference type="AlphaFoldDB" id="A0A0G4EQF0"/>
<gene>
    <name evidence="2" type="ORF">Vbra_22499</name>
</gene>
<organism evidence="2 3">
    <name type="scientific">Vitrella brassicaformis (strain CCMP3155)</name>
    <dbReference type="NCBI Taxonomy" id="1169540"/>
    <lineage>
        <taxon>Eukaryota</taxon>
        <taxon>Sar</taxon>
        <taxon>Alveolata</taxon>
        <taxon>Colpodellida</taxon>
        <taxon>Vitrellaceae</taxon>
        <taxon>Vitrella</taxon>
    </lineage>
</organism>
<evidence type="ECO:0000313" key="2">
    <source>
        <dbReference type="EMBL" id="CEL99860.1"/>
    </source>
</evidence>
<proteinExistence type="predicted"/>
<feature type="region of interest" description="Disordered" evidence="1">
    <location>
        <begin position="233"/>
        <end position="275"/>
    </location>
</feature>
<dbReference type="Proteomes" id="UP000041254">
    <property type="component" value="Unassembled WGS sequence"/>
</dbReference>
<evidence type="ECO:0000313" key="3">
    <source>
        <dbReference type="Proteomes" id="UP000041254"/>
    </source>
</evidence>
<evidence type="ECO:0000256" key="1">
    <source>
        <dbReference type="SAM" id="MobiDB-lite"/>
    </source>
</evidence>
<keyword evidence="3" id="KW-1185">Reference proteome</keyword>
<dbReference type="InParanoid" id="A0A0G4EQF0"/>
<sequence>MAAMQPASSTTSLSALLAAVVTPKPIPAHPHQRSHPQGQQGGQTPPAGHDLLLNRGGKRQRTGRGRGRRSAGEVEGQEEYTPENDLAAARHEARGHAGSRGGAAEDHQALNPATHMSPEEEGKHITECLKEYLPKKPNGRPAPLGLPMVQGKGVRVQLYHPSVGALWGPTRNFEQLNSVRSGFKAACEDREQFVRDIWGPKGEAHQLHLLPGWETVVDDSPQPATTLAIATDRAEQVPQQGPPQITTGAHSYAPPAPDPPAPGPPRDFITTAGAV</sequence>
<reference evidence="2 3" key="1">
    <citation type="submission" date="2014-11" db="EMBL/GenBank/DDBJ databases">
        <authorList>
            <person name="Zhu J."/>
            <person name="Qi W."/>
            <person name="Song R."/>
        </authorList>
    </citation>
    <scope>NUCLEOTIDE SEQUENCE [LARGE SCALE GENOMIC DNA]</scope>
</reference>
<name>A0A0G4EQF0_VITBC</name>
<protein>
    <submittedName>
        <fullName evidence="2">Uncharacterized protein</fullName>
    </submittedName>
</protein>
<feature type="region of interest" description="Disordered" evidence="1">
    <location>
        <begin position="22"/>
        <end position="84"/>
    </location>
</feature>
<feature type="compositionally biased region" description="Pro residues" evidence="1">
    <location>
        <begin position="254"/>
        <end position="265"/>
    </location>
</feature>
<feature type="compositionally biased region" description="Polar residues" evidence="1">
    <location>
        <begin position="237"/>
        <end position="249"/>
    </location>
</feature>
<dbReference type="PhylomeDB" id="A0A0G4EQF0"/>
<dbReference type="VEuPathDB" id="CryptoDB:Vbra_22499"/>
<feature type="compositionally biased region" description="Basic residues" evidence="1">
    <location>
        <begin position="56"/>
        <end position="69"/>
    </location>
</feature>
<accession>A0A0G4EQF0</accession>
<feature type="compositionally biased region" description="Low complexity" evidence="1">
    <location>
        <begin position="36"/>
        <end position="48"/>
    </location>
</feature>